<name>A0A0J0YPE6_9NEIS</name>
<dbReference type="AlphaFoldDB" id="A0A0J0YPE6"/>
<gene>
    <name evidence="2" type="ORF">PL75_10490</name>
</gene>
<proteinExistence type="predicted"/>
<dbReference type="OrthoDB" id="5298497at2"/>
<dbReference type="Proteomes" id="UP000036027">
    <property type="component" value="Unassembled WGS sequence"/>
</dbReference>
<dbReference type="PANTHER" id="PTHR34351:SF1">
    <property type="entry name" value="SLR1927 PROTEIN"/>
    <property type="match status" value="1"/>
</dbReference>
<feature type="transmembrane region" description="Helical" evidence="1">
    <location>
        <begin position="51"/>
        <end position="69"/>
    </location>
</feature>
<dbReference type="RefSeq" id="WP_047761889.1">
    <property type="nucleotide sequence ID" value="NZ_CP091510.1"/>
</dbReference>
<dbReference type="PANTHER" id="PTHR34351">
    <property type="entry name" value="SLR1927 PROTEIN-RELATED"/>
    <property type="match status" value="1"/>
</dbReference>
<comment type="caution">
    <text evidence="2">The sequence shown here is derived from an EMBL/GenBank/DDBJ whole genome shotgun (WGS) entry which is preliminary data.</text>
</comment>
<protein>
    <recommendedName>
        <fullName evidence="4">DUF58 domain-containing protein</fullName>
    </recommendedName>
</protein>
<evidence type="ECO:0000313" key="2">
    <source>
        <dbReference type="EMBL" id="KLT72010.1"/>
    </source>
</evidence>
<evidence type="ECO:0000313" key="3">
    <source>
        <dbReference type="Proteomes" id="UP000036027"/>
    </source>
</evidence>
<feature type="transmembrane region" description="Helical" evidence="1">
    <location>
        <begin position="29"/>
        <end position="45"/>
    </location>
</feature>
<organism evidence="2 3">
    <name type="scientific">Neisseria arctica</name>
    <dbReference type="NCBI Taxonomy" id="1470200"/>
    <lineage>
        <taxon>Bacteria</taxon>
        <taxon>Pseudomonadati</taxon>
        <taxon>Pseudomonadota</taxon>
        <taxon>Betaproteobacteria</taxon>
        <taxon>Neisseriales</taxon>
        <taxon>Neisseriaceae</taxon>
        <taxon>Neisseria</taxon>
    </lineage>
</organism>
<sequence>MWPLPDRSLPAVSGRSPAVRDLLWRPTRMGVGLAVMVILLWLVGVNYQVNLAYAAAFWLAGFAVVAVLMNMRQLLGMKIDVEMPKEVFAGDQAHLLLTAEDNRRARWLWLCNEEEWQQRPSESAIWQTWQVDAAGDCRFEWHVPASRRGYLCVPSLRTASVAPFGLCMVQCVWHWPSDAVVYPAPMPHDIPEAAANGDDAAAKSSMQEGGEDLAYLQEHREGASLQHVAWKTFAKTGELLDKRFEDIPPAANQKVLSYRDYPAGTPKERLAGLLCFRVLEAERAGLAYTLELPNQTIAPQTAQRERCLTALALW</sequence>
<evidence type="ECO:0000256" key="1">
    <source>
        <dbReference type="SAM" id="Phobius"/>
    </source>
</evidence>
<keyword evidence="1" id="KW-0812">Transmembrane</keyword>
<dbReference type="EMBL" id="JTDO01000024">
    <property type="protein sequence ID" value="KLT72010.1"/>
    <property type="molecule type" value="Genomic_DNA"/>
</dbReference>
<keyword evidence="3" id="KW-1185">Reference proteome</keyword>
<dbReference type="STRING" id="1470200.PL75_10490"/>
<accession>A0A0J0YPE6</accession>
<evidence type="ECO:0008006" key="4">
    <source>
        <dbReference type="Google" id="ProtNLM"/>
    </source>
</evidence>
<keyword evidence="1" id="KW-0472">Membrane</keyword>
<keyword evidence="1" id="KW-1133">Transmembrane helix</keyword>
<dbReference type="PATRIC" id="fig|1470200.3.peg.1415"/>
<reference evidence="2 3" key="1">
    <citation type="submission" date="2014-11" db="EMBL/GenBank/DDBJ databases">
        <title>Genome of a novel goose pathogen.</title>
        <authorList>
            <person name="Hansen C.M."/>
            <person name="Hueffer K."/>
            <person name="Choi S.C."/>
        </authorList>
    </citation>
    <scope>NUCLEOTIDE SEQUENCE [LARGE SCALE GENOMIC DNA]</scope>
    <source>
        <strain evidence="2 3">KH1503</strain>
    </source>
</reference>